<accession>A0A6J4J362</accession>
<dbReference type="InterPro" id="IPR003777">
    <property type="entry name" value="XdhC_CoxI"/>
</dbReference>
<dbReference type="AlphaFoldDB" id="A0A6J4J362"/>
<protein>
    <submittedName>
        <fullName evidence="3">Xanthine and CO dehydrogenases maturation factor, XdhC/CoxF family</fullName>
    </submittedName>
</protein>
<dbReference type="EMBL" id="CADCTA010000117">
    <property type="protein sequence ID" value="CAA9269098.1"/>
    <property type="molecule type" value="Genomic_DNA"/>
</dbReference>
<reference evidence="3" key="1">
    <citation type="submission" date="2020-02" db="EMBL/GenBank/DDBJ databases">
        <authorList>
            <person name="Meier V. D."/>
        </authorList>
    </citation>
    <scope>NUCLEOTIDE SEQUENCE</scope>
    <source>
        <strain evidence="3">AVDCRST_MAG42</strain>
    </source>
</reference>
<name>A0A6J4J362_9BACT</name>
<evidence type="ECO:0000259" key="1">
    <source>
        <dbReference type="Pfam" id="PF02625"/>
    </source>
</evidence>
<sequence length="316" mass="34320">MSPQLQEIAREFMRRRDREPLALATLVRTTGSSYLRTGARMLITQAGETFGLLSGGCIEEEVAQKSQEVMRTGTPCLLTFDTRPHFGCSGALDIFVERVAADNALLHALDRCLRERVTFVAITGFERADLELGSSTIAHHQELLGDEPATALVERVEPPLQLLIAAGGRDDAPLAVMARSLGWRVLIVGEPHEVVADTHTVAVVKTHNYGRDFAFLRALLPLDLPYIGLVGSRKRKEQLVGALLDLGADLDQTKVIHGPAGLDIGSETPEEIALSVVAEIQAVLANRPHTSLRDRRAQARYTASVTPATIQNIGAK</sequence>
<feature type="domain" description="XdhC- CoxI" evidence="1">
    <location>
        <begin position="15"/>
        <end position="81"/>
    </location>
</feature>
<dbReference type="Gene3D" id="3.40.50.720">
    <property type="entry name" value="NAD(P)-binding Rossmann-like Domain"/>
    <property type="match status" value="1"/>
</dbReference>
<gene>
    <name evidence="3" type="ORF">AVDCRST_MAG42-3338</name>
</gene>
<feature type="domain" description="XdhC Rossmann" evidence="2">
    <location>
        <begin position="162"/>
        <end position="280"/>
    </location>
</feature>
<dbReference type="Pfam" id="PF02625">
    <property type="entry name" value="XdhC_CoxI"/>
    <property type="match status" value="1"/>
</dbReference>
<evidence type="ECO:0000313" key="3">
    <source>
        <dbReference type="EMBL" id="CAA9269098.1"/>
    </source>
</evidence>
<evidence type="ECO:0000259" key="2">
    <source>
        <dbReference type="Pfam" id="PF13478"/>
    </source>
</evidence>
<proteinExistence type="predicted"/>
<dbReference type="PANTHER" id="PTHR30388">
    <property type="entry name" value="ALDEHYDE OXIDOREDUCTASE MOLYBDENUM COFACTOR ASSEMBLY PROTEIN"/>
    <property type="match status" value="1"/>
</dbReference>
<dbReference type="PANTHER" id="PTHR30388:SF6">
    <property type="entry name" value="XANTHINE DEHYDROGENASE SUBUNIT A-RELATED"/>
    <property type="match status" value="1"/>
</dbReference>
<organism evidence="3">
    <name type="scientific">uncultured Chthoniobacterales bacterium</name>
    <dbReference type="NCBI Taxonomy" id="1836801"/>
    <lineage>
        <taxon>Bacteria</taxon>
        <taxon>Pseudomonadati</taxon>
        <taxon>Verrucomicrobiota</taxon>
        <taxon>Spartobacteria</taxon>
        <taxon>Chthoniobacterales</taxon>
        <taxon>environmental samples</taxon>
    </lineage>
</organism>
<dbReference type="InterPro" id="IPR052698">
    <property type="entry name" value="MoCofactor_Util/Proc"/>
</dbReference>
<dbReference type="InterPro" id="IPR027051">
    <property type="entry name" value="XdhC_Rossmann_dom"/>
</dbReference>
<dbReference type="Pfam" id="PF13478">
    <property type="entry name" value="XdhC_C"/>
    <property type="match status" value="1"/>
</dbReference>